<sequence>MSELRQRQTVTSRSNHNSESPAQTRPSRQPENDHGISVLDIIRVLATLVLLSCGISYYMTNTESLLWGYRPWFTRWPVVKSYLSGPLTLTPAQLSLYNGTDESLPIYLAVNGSVFDVSANPAMYGAGGSYNFFAGRDATRAFVTGCFQEDLTPDLGGVEEMFLPVEDVQEGLSAAQVKVRREREMRLARTQIHKTVARWEGFFRNHKRYFQVGRVVDGESADPEWGRRGLCEGAQSQRPKRSEMDAAA</sequence>
<dbReference type="EMBL" id="JAPQKO010000005">
    <property type="protein sequence ID" value="KAJ5162044.1"/>
    <property type="molecule type" value="Genomic_DNA"/>
</dbReference>
<dbReference type="FunFam" id="3.10.120.10:FF:000018">
    <property type="entry name" value="Heme/steroid binding domain protein, putative"/>
    <property type="match status" value="1"/>
</dbReference>
<reference evidence="4" key="1">
    <citation type="submission" date="2022-11" db="EMBL/GenBank/DDBJ databases">
        <authorList>
            <person name="Petersen C."/>
        </authorList>
    </citation>
    <scope>NUCLEOTIDE SEQUENCE</scope>
    <source>
        <strain evidence="4">IBT 21917</strain>
    </source>
</reference>
<dbReference type="GO" id="GO:0016020">
    <property type="term" value="C:membrane"/>
    <property type="evidence" value="ECO:0007669"/>
    <property type="project" value="TreeGrafter"/>
</dbReference>
<comment type="similarity">
    <text evidence="1">Belongs to the cytochrome b5 family. MAPR subfamily.</text>
</comment>
<dbReference type="SMART" id="SM01117">
    <property type="entry name" value="Cyt-b5"/>
    <property type="match status" value="1"/>
</dbReference>
<evidence type="ECO:0000256" key="1">
    <source>
        <dbReference type="ARBA" id="ARBA00038357"/>
    </source>
</evidence>
<dbReference type="InterPro" id="IPR050577">
    <property type="entry name" value="MAPR/NEUFC/NENF-like"/>
</dbReference>
<reference evidence="4" key="2">
    <citation type="journal article" date="2023" name="IMA Fungus">
        <title>Comparative genomic study of the Penicillium genus elucidates a diverse pangenome and 15 lateral gene transfer events.</title>
        <authorList>
            <person name="Petersen C."/>
            <person name="Sorensen T."/>
            <person name="Nielsen M.R."/>
            <person name="Sondergaard T.E."/>
            <person name="Sorensen J.L."/>
            <person name="Fitzpatrick D.A."/>
            <person name="Frisvad J.C."/>
            <person name="Nielsen K.L."/>
        </authorList>
    </citation>
    <scope>NUCLEOTIDE SEQUENCE</scope>
    <source>
        <strain evidence="4">IBT 21917</strain>
    </source>
</reference>
<evidence type="ECO:0000259" key="3">
    <source>
        <dbReference type="SMART" id="SM01117"/>
    </source>
</evidence>
<evidence type="ECO:0000313" key="4">
    <source>
        <dbReference type="EMBL" id="KAJ5162044.1"/>
    </source>
</evidence>
<keyword evidence="5" id="KW-1185">Reference proteome</keyword>
<dbReference type="Proteomes" id="UP001146351">
    <property type="component" value="Unassembled WGS sequence"/>
</dbReference>
<dbReference type="GO" id="GO:0012505">
    <property type="term" value="C:endomembrane system"/>
    <property type="evidence" value="ECO:0007669"/>
    <property type="project" value="TreeGrafter"/>
</dbReference>
<proteinExistence type="inferred from homology"/>
<comment type="caution">
    <text evidence="4">The sequence shown here is derived from an EMBL/GenBank/DDBJ whole genome shotgun (WGS) entry which is preliminary data.</text>
</comment>
<protein>
    <recommendedName>
        <fullName evidence="3">Cytochrome b5 heme-binding domain-containing protein</fullName>
    </recommendedName>
</protein>
<dbReference type="Gene3D" id="3.10.120.10">
    <property type="entry name" value="Cytochrome b5-like heme/steroid binding domain"/>
    <property type="match status" value="1"/>
</dbReference>
<dbReference type="OrthoDB" id="10257697at2759"/>
<dbReference type="PANTHER" id="PTHR10281">
    <property type="entry name" value="MEMBRANE-ASSOCIATED PROGESTERONE RECEPTOR COMPONENT-RELATED"/>
    <property type="match status" value="1"/>
</dbReference>
<accession>A0A9W9HZT8</accession>
<name>A0A9W9HZT8_9EURO</name>
<feature type="region of interest" description="Disordered" evidence="2">
    <location>
        <begin position="1"/>
        <end position="32"/>
    </location>
</feature>
<dbReference type="Pfam" id="PF00173">
    <property type="entry name" value="Cyt-b5"/>
    <property type="match status" value="1"/>
</dbReference>
<gene>
    <name evidence="4" type="ORF">N7492_007436</name>
</gene>
<dbReference type="SUPFAM" id="SSF55856">
    <property type="entry name" value="Cytochrome b5-like heme/steroid binding domain"/>
    <property type="match status" value="1"/>
</dbReference>
<evidence type="ECO:0000313" key="5">
    <source>
        <dbReference type="Proteomes" id="UP001146351"/>
    </source>
</evidence>
<feature type="compositionally biased region" description="Polar residues" evidence="2">
    <location>
        <begin position="7"/>
        <end position="27"/>
    </location>
</feature>
<dbReference type="InterPro" id="IPR001199">
    <property type="entry name" value="Cyt_B5-like_heme/steroid-bd"/>
</dbReference>
<feature type="domain" description="Cytochrome b5 heme-binding" evidence="3">
    <location>
        <begin position="89"/>
        <end position="169"/>
    </location>
</feature>
<feature type="region of interest" description="Disordered" evidence="2">
    <location>
        <begin position="226"/>
        <end position="248"/>
    </location>
</feature>
<organism evidence="4 5">
    <name type="scientific">Penicillium capsulatum</name>
    <dbReference type="NCBI Taxonomy" id="69766"/>
    <lineage>
        <taxon>Eukaryota</taxon>
        <taxon>Fungi</taxon>
        <taxon>Dikarya</taxon>
        <taxon>Ascomycota</taxon>
        <taxon>Pezizomycotina</taxon>
        <taxon>Eurotiomycetes</taxon>
        <taxon>Eurotiomycetidae</taxon>
        <taxon>Eurotiales</taxon>
        <taxon>Aspergillaceae</taxon>
        <taxon>Penicillium</taxon>
    </lineage>
</organism>
<dbReference type="PANTHER" id="PTHR10281:SF76">
    <property type="entry name" value="CALCUTTA CUP-RELATED"/>
    <property type="match status" value="1"/>
</dbReference>
<dbReference type="InterPro" id="IPR036400">
    <property type="entry name" value="Cyt_B5-like_heme/steroid_sf"/>
</dbReference>
<evidence type="ECO:0000256" key="2">
    <source>
        <dbReference type="SAM" id="MobiDB-lite"/>
    </source>
</evidence>
<dbReference type="AlphaFoldDB" id="A0A9W9HZT8"/>